<evidence type="ECO:0000313" key="2">
    <source>
        <dbReference type="EMBL" id="PNP73531.1"/>
    </source>
</evidence>
<dbReference type="AlphaFoldDB" id="A0A2K0VU30"/>
<dbReference type="OrthoDB" id="5046458at2759"/>
<evidence type="ECO:0000259" key="1">
    <source>
        <dbReference type="PROSITE" id="PS50181"/>
    </source>
</evidence>
<reference evidence="2 3" key="1">
    <citation type="submission" date="2017-06" db="EMBL/GenBank/DDBJ databases">
        <title>Genome of Fusarium nygamai isolate CS10214.</title>
        <authorList>
            <person name="Gardiner D.M."/>
            <person name="Obanor F."/>
            <person name="Kazan K."/>
        </authorList>
    </citation>
    <scope>NUCLEOTIDE SEQUENCE [LARGE SCALE GENOMIC DNA]</scope>
    <source>
        <strain evidence="2 3">CS10214</strain>
    </source>
</reference>
<keyword evidence="3" id="KW-1185">Reference proteome</keyword>
<dbReference type="Proteomes" id="UP000236664">
    <property type="component" value="Unassembled WGS sequence"/>
</dbReference>
<gene>
    <name evidence="2" type="ORF">FNYG_13125</name>
</gene>
<accession>A0A2K0VU30</accession>
<dbReference type="InterPro" id="IPR001810">
    <property type="entry name" value="F-box_dom"/>
</dbReference>
<sequence length="96" mass="11281">MDTDMDEFAPPSILERMPKRILPSLIEQLDREDLKTVTTLSRRIRRKFLPNLLREVFFNGSATQIAYQLVSFLKEKREPTSGPVHEYVETVTFRLI</sequence>
<evidence type="ECO:0000313" key="3">
    <source>
        <dbReference type="Proteomes" id="UP000236664"/>
    </source>
</evidence>
<protein>
    <recommendedName>
        <fullName evidence="1">F-box domain-containing protein</fullName>
    </recommendedName>
</protein>
<proteinExistence type="predicted"/>
<dbReference type="EMBL" id="MTQA01000268">
    <property type="protein sequence ID" value="PNP73531.1"/>
    <property type="molecule type" value="Genomic_DNA"/>
</dbReference>
<dbReference type="PROSITE" id="PS50181">
    <property type="entry name" value="FBOX"/>
    <property type="match status" value="1"/>
</dbReference>
<organism evidence="2 3">
    <name type="scientific">Gibberella nygamai</name>
    <name type="common">Bean root rot disease fungus</name>
    <name type="synonym">Fusarium nygamai</name>
    <dbReference type="NCBI Taxonomy" id="42673"/>
    <lineage>
        <taxon>Eukaryota</taxon>
        <taxon>Fungi</taxon>
        <taxon>Dikarya</taxon>
        <taxon>Ascomycota</taxon>
        <taxon>Pezizomycotina</taxon>
        <taxon>Sordariomycetes</taxon>
        <taxon>Hypocreomycetidae</taxon>
        <taxon>Hypocreales</taxon>
        <taxon>Nectriaceae</taxon>
        <taxon>Fusarium</taxon>
        <taxon>Fusarium fujikuroi species complex</taxon>
    </lineage>
</organism>
<name>A0A2K0VU30_GIBNY</name>
<feature type="domain" description="F-box" evidence="1">
    <location>
        <begin position="11"/>
        <end position="60"/>
    </location>
</feature>
<comment type="caution">
    <text evidence="2">The sequence shown here is derived from an EMBL/GenBank/DDBJ whole genome shotgun (WGS) entry which is preliminary data.</text>
</comment>